<organism evidence="4 5">
    <name type="scientific">Cupriavidus basilensis</name>
    <dbReference type="NCBI Taxonomy" id="68895"/>
    <lineage>
        <taxon>Bacteria</taxon>
        <taxon>Pseudomonadati</taxon>
        <taxon>Pseudomonadota</taxon>
        <taxon>Betaproteobacteria</taxon>
        <taxon>Burkholderiales</taxon>
        <taxon>Burkholderiaceae</taxon>
        <taxon>Cupriavidus</taxon>
    </lineage>
</organism>
<dbReference type="SUPFAM" id="SSF51182">
    <property type="entry name" value="RmlC-like cupins"/>
    <property type="match status" value="1"/>
</dbReference>
<evidence type="ECO:0000313" key="5">
    <source>
        <dbReference type="Proteomes" id="UP000031843"/>
    </source>
</evidence>
<dbReference type="InterPro" id="IPR014710">
    <property type="entry name" value="RmlC-like_jellyroll"/>
</dbReference>
<keyword evidence="2 4" id="KW-0560">Oxidoreductase</keyword>
<dbReference type="AlphaFoldDB" id="A0A0C4YH17"/>
<evidence type="ECO:0000256" key="1">
    <source>
        <dbReference type="ARBA" id="ARBA00022964"/>
    </source>
</evidence>
<dbReference type="PANTHER" id="PTHR41517:SF1">
    <property type="entry name" value="CUPIN"/>
    <property type="match status" value="1"/>
</dbReference>
<dbReference type="Pfam" id="PF07883">
    <property type="entry name" value="Cupin_2"/>
    <property type="match status" value="2"/>
</dbReference>
<dbReference type="CDD" id="cd06992">
    <property type="entry name" value="cupin_GDO-like_C"/>
    <property type="match status" value="1"/>
</dbReference>
<protein>
    <submittedName>
        <fullName evidence="4">Gentisate 1,2-dioxygenase</fullName>
        <ecNumber evidence="4">1.13.11.4</ecNumber>
    </submittedName>
</protein>
<dbReference type="GO" id="GO:0047922">
    <property type="term" value="F:gentisate 1,2-dioxygenase activity"/>
    <property type="evidence" value="ECO:0007669"/>
    <property type="project" value="UniProtKB-EC"/>
</dbReference>
<evidence type="ECO:0000313" key="4">
    <source>
        <dbReference type="EMBL" id="AJG22258.1"/>
    </source>
</evidence>
<dbReference type="InterPro" id="IPR047183">
    <property type="entry name" value="GDO-like"/>
</dbReference>
<sequence>MRLTNPGLPYGTTPTFWGSIQVILPGEVATTHRHVASALRFIMKGNGAFTTVDGEEYAMNEGDLVITPAMTWHDHVHRGDEPMIWLDVLDISLVRAMHATFFEGYSSDLQAVSEYPHRSYQQFGSGIMRPVRPKVHNPVNPLLAYPADRALAALSSAAELPADPYCDTQLEYQNPATGQSALPTISTRLQRLRPNSRCLPQRHTGSVLNYVIGGSGITVVNGQRFQWGPGDFIAIPPWSWYEHALTSQEPATLFQVNDIPALRALGLYREEFAASE</sequence>
<dbReference type="PANTHER" id="PTHR41517">
    <property type="entry name" value="1,2-DIOXYGENASE PROTEIN-RELATED"/>
    <property type="match status" value="1"/>
</dbReference>
<dbReference type="KEGG" id="cbw:RR42_s0667"/>
<name>A0A0C4YH17_9BURK</name>
<gene>
    <name evidence="4" type="ORF">RR42_s0667</name>
</gene>
<dbReference type="CDD" id="cd02216">
    <property type="entry name" value="cupin_GDO-like_N"/>
    <property type="match status" value="1"/>
</dbReference>
<evidence type="ECO:0000259" key="3">
    <source>
        <dbReference type="Pfam" id="PF07883"/>
    </source>
</evidence>
<keyword evidence="1 4" id="KW-0223">Dioxygenase</keyword>
<keyword evidence="5" id="KW-1185">Reference proteome</keyword>
<dbReference type="STRING" id="68895.RR42_s0667"/>
<feature type="domain" description="Cupin type-2" evidence="3">
    <location>
        <begin position="189"/>
        <end position="254"/>
    </location>
</feature>
<dbReference type="Gene3D" id="2.60.120.10">
    <property type="entry name" value="Jelly Rolls"/>
    <property type="match status" value="1"/>
</dbReference>
<proteinExistence type="predicted"/>
<dbReference type="InterPro" id="IPR011051">
    <property type="entry name" value="RmlC_Cupin_sf"/>
</dbReference>
<dbReference type="InterPro" id="IPR013096">
    <property type="entry name" value="Cupin_2"/>
</dbReference>
<reference evidence="4 5" key="1">
    <citation type="journal article" date="2015" name="Genome Announc.">
        <title>Complete Genome Sequence of Cupriavidus basilensis 4G11, Isolated from the Oak Ridge Field Research Center Site.</title>
        <authorList>
            <person name="Ray J."/>
            <person name="Waters R.J."/>
            <person name="Skerker J.M."/>
            <person name="Kuehl J.V."/>
            <person name="Price M.N."/>
            <person name="Huang J."/>
            <person name="Chakraborty R."/>
            <person name="Arkin A.P."/>
            <person name="Deutschbauer A."/>
        </authorList>
    </citation>
    <scope>NUCLEOTIDE SEQUENCE [LARGE SCALE GENOMIC DNA]</scope>
    <source>
        <strain evidence="4">4G11</strain>
    </source>
</reference>
<dbReference type="EMBL" id="CP010537">
    <property type="protein sequence ID" value="AJG22258.1"/>
    <property type="molecule type" value="Genomic_DNA"/>
</dbReference>
<accession>A0A0C4YH17</accession>
<evidence type="ECO:0000256" key="2">
    <source>
        <dbReference type="ARBA" id="ARBA00023002"/>
    </source>
</evidence>
<dbReference type="Proteomes" id="UP000031843">
    <property type="component" value="Chromosome secondary"/>
</dbReference>
<feature type="domain" description="Cupin type-2" evidence="3">
    <location>
        <begin position="20"/>
        <end position="88"/>
    </location>
</feature>
<dbReference type="EC" id="1.13.11.4" evidence="4"/>